<comment type="subunit">
    <text evidence="2">Belongs to the 40S cdc5-associated complex (or cwf complex), a spliceosome sub-complex reminiscent of a late-stage spliceosome.</text>
</comment>
<evidence type="ECO:0000259" key="6">
    <source>
        <dbReference type="Pfam" id="PF16399"/>
    </source>
</evidence>
<dbReference type="InterPro" id="IPR047187">
    <property type="entry name" value="SF1_C_Upf1"/>
</dbReference>
<dbReference type="Pfam" id="PF16399">
    <property type="entry name" value="Aquarius_N_1st"/>
    <property type="match status" value="1"/>
</dbReference>
<organism evidence="9 10">
    <name type="scientific">Elasticomyces elasticus</name>
    <dbReference type="NCBI Taxonomy" id="574655"/>
    <lineage>
        <taxon>Eukaryota</taxon>
        <taxon>Fungi</taxon>
        <taxon>Dikarya</taxon>
        <taxon>Ascomycota</taxon>
        <taxon>Pezizomycotina</taxon>
        <taxon>Dothideomycetes</taxon>
        <taxon>Dothideomycetidae</taxon>
        <taxon>Mycosphaerellales</taxon>
        <taxon>Teratosphaeriaceae</taxon>
        <taxon>Elasticomyces</taxon>
    </lineage>
</organism>
<evidence type="ECO:0000313" key="9">
    <source>
        <dbReference type="EMBL" id="KAK5697857.1"/>
    </source>
</evidence>
<feature type="compositionally biased region" description="Basic and acidic residues" evidence="3">
    <location>
        <begin position="776"/>
        <end position="787"/>
    </location>
</feature>
<dbReference type="InterPro" id="IPR048967">
    <property type="entry name" value="Aquarius_insert"/>
</dbReference>
<dbReference type="GO" id="GO:0004386">
    <property type="term" value="F:helicase activity"/>
    <property type="evidence" value="ECO:0007669"/>
    <property type="project" value="InterPro"/>
</dbReference>
<evidence type="ECO:0000313" key="10">
    <source>
        <dbReference type="Proteomes" id="UP001310594"/>
    </source>
</evidence>
<accession>A0AAN7W173</accession>
<feature type="domain" description="DNA2/NAM7 helicase-like C-terminal" evidence="5">
    <location>
        <begin position="1128"/>
        <end position="1320"/>
    </location>
</feature>
<proteinExistence type="inferred from homology"/>
<dbReference type="PIRSF" id="PIRSF038901">
    <property type="entry name" value="AQR_cwf11"/>
    <property type="match status" value="1"/>
</dbReference>
<feature type="domain" description="DNA2/NAM7 helicase helicase" evidence="4">
    <location>
        <begin position="1030"/>
        <end position="1118"/>
    </location>
</feature>
<dbReference type="GO" id="GO:0071013">
    <property type="term" value="C:catalytic step 2 spliceosome"/>
    <property type="evidence" value="ECO:0007669"/>
    <property type="project" value="TreeGrafter"/>
</dbReference>
<dbReference type="InterPro" id="IPR045055">
    <property type="entry name" value="DNA2/NAM7-like"/>
</dbReference>
<dbReference type="Gene3D" id="3.40.50.300">
    <property type="entry name" value="P-loop containing nucleotide triphosphate hydrolases"/>
    <property type="match status" value="2"/>
</dbReference>
<dbReference type="CDD" id="cd18808">
    <property type="entry name" value="SF1_C_Upf1"/>
    <property type="match status" value="1"/>
</dbReference>
<dbReference type="PANTHER" id="PTHR10887:SF5">
    <property type="entry name" value="RNA HELICASE AQUARIUS"/>
    <property type="match status" value="1"/>
</dbReference>
<feature type="compositionally biased region" description="Gly residues" evidence="3">
    <location>
        <begin position="615"/>
        <end position="624"/>
    </location>
</feature>
<dbReference type="InterPro" id="IPR032174">
    <property type="entry name" value="Aquarius_N"/>
</dbReference>
<dbReference type="InterPro" id="IPR041677">
    <property type="entry name" value="DNA2/NAM7_AAA_11"/>
</dbReference>
<dbReference type="SUPFAM" id="SSF52540">
    <property type="entry name" value="P-loop containing nucleoside triphosphate hydrolases"/>
    <property type="match status" value="1"/>
</dbReference>
<keyword evidence="2" id="KW-0508">mRNA splicing</keyword>
<evidence type="ECO:0000256" key="1">
    <source>
        <dbReference type="ARBA" id="ARBA00022806"/>
    </source>
</evidence>
<evidence type="ECO:0000259" key="7">
    <source>
        <dbReference type="Pfam" id="PF21143"/>
    </source>
</evidence>
<dbReference type="GO" id="GO:0003729">
    <property type="term" value="F:mRNA binding"/>
    <property type="evidence" value="ECO:0007669"/>
    <property type="project" value="TreeGrafter"/>
</dbReference>
<dbReference type="GO" id="GO:0045292">
    <property type="term" value="P:mRNA cis splicing, via spliceosome"/>
    <property type="evidence" value="ECO:0007669"/>
    <property type="project" value="UniProtKB-UniRule"/>
</dbReference>
<dbReference type="InterPro" id="IPR048966">
    <property type="entry name" value="Aquarius_b-barrel"/>
</dbReference>
<feature type="domain" description="RNA helicase aquarius N-terminal" evidence="6">
    <location>
        <begin position="15"/>
        <end position="398"/>
    </location>
</feature>
<dbReference type="InterPro" id="IPR026300">
    <property type="entry name" value="CWF11_fam"/>
</dbReference>
<keyword evidence="1" id="KW-0378">Hydrolase</keyword>
<keyword evidence="1" id="KW-0347">Helicase</keyword>
<evidence type="ECO:0000256" key="3">
    <source>
        <dbReference type="SAM" id="MobiDB-lite"/>
    </source>
</evidence>
<dbReference type="Pfam" id="PF13086">
    <property type="entry name" value="AAA_11"/>
    <property type="match status" value="2"/>
</dbReference>
<evidence type="ECO:0000259" key="4">
    <source>
        <dbReference type="Pfam" id="PF13086"/>
    </source>
</evidence>
<dbReference type="CDD" id="cd17935">
    <property type="entry name" value="EEXXQc_AQR"/>
    <property type="match status" value="1"/>
</dbReference>
<dbReference type="Pfam" id="PF21143">
    <property type="entry name" value="Aquarius_N_2nd"/>
    <property type="match status" value="1"/>
</dbReference>
<feature type="domain" description="DNA2/NAM7 helicase helicase" evidence="4">
    <location>
        <begin position="821"/>
        <end position="899"/>
    </location>
</feature>
<protein>
    <recommendedName>
        <fullName evidence="2">Pre-mRNA-splicing factor</fullName>
    </recommendedName>
</protein>
<comment type="similarity">
    <text evidence="2">Belongs to the CWF11 family.</text>
</comment>
<feature type="region of interest" description="Disordered" evidence="3">
    <location>
        <begin position="1395"/>
        <end position="1433"/>
    </location>
</feature>
<dbReference type="Pfam" id="PF21144">
    <property type="entry name" value="Aquarius_N_3rd"/>
    <property type="match status" value="1"/>
</dbReference>
<dbReference type="InterPro" id="IPR027417">
    <property type="entry name" value="P-loop_NTPase"/>
</dbReference>
<dbReference type="Proteomes" id="UP001310594">
    <property type="component" value="Unassembled WGS sequence"/>
</dbReference>
<evidence type="ECO:0000256" key="2">
    <source>
        <dbReference type="PIRNR" id="PIRNR038901"/>
    </source>
</evidence>
<dbReference type="Pfam" id="PF13087">
    <property type="entry name" value="AAA_12"/>
    <property type="match status" value="1"/>
</dbReference>
<sequence>MSRPSTTDLTGDHPLALLARTHWLLPKPSKFPTAVPELWSAIQTSSEPQFSFLLLEQLQALERYLWPTYHNDTSSNQHVLLLVLLVNVKVKEHLPSWELFVSRAEEFSGLFRRALGLSLDVSLDIAQRREVLVFLVNAFQSLDQGIVRKECASLVSVGVWTNLHSETVREEKLSKSLQLQKAWRASGKKYDSASPPDQARLRFERSWLYSLLLDFLDRLYDAEASKDTRQENLLYCERFLELLCDLLSQLPTRRYFATLLQDLNLIPAIKLSPLYQDGDESALLREMLGLLSHYAHFPIDDQTGKQLSRAEHDAAHNSQIARLQNVALKLHPEKLKILVLANYGSLSSREELLGHTKILSDAELVDLCSKLGLRTTYPEKSNITLDRSFYEEVLAATISGDQQHYTDTLASTPILPTEQSLYAPALLRLDSYTGDRPLAIPKQNLQYLSLPDLLFRSFTLARIEALSSLRSHIGAVLKTLSPRMGGGVLRWDGFSKMAIPITKPAVISTLPARVGEEAPAEVQVEVSLDVSKLQEGVRREWEELRQGEVVYLLAVQPVEKEKRDEGKGKQSLLTLTSAERAGVKVLRCGVVVGVLDDKGRMLRRDDGDGGESLVNGGGGGGGGRPRQRRLLLKLDAGAYKTDLDRVAAGGKEVYDSINLVIRRRPRENNFKPVLESLRQLALTPDLPVPSWLQEVLLGYGDPAGASYKRLEGRLRKVDYRDTFLDWGHLVEGVGGKGIEVGGEADGSFGPPYVLESSVGPAAEVTSVRPSKKRRRDQQDDSVARQESDGGETLRVTTYKPDNEGPYAGDVAKKNEVRFTPTQIEAITSGVQPGLTVIVGPPGTGKTDVVTQIVSLIYRNFPGQRTLVVAQSNQALNQLFGKIVGVGVERRHLLRLGHGEAALDLGQEEGSFGKAGRVESFMERGVGLLGKVQRLAGSLGAVGHHGGSCETASYFEEVFVRPGWKRFWDWVEGGADVANVFPFSGFFADAPQPLFRPEMSREECVEVARGCERHIGKIFEELAAIRPFEILKREKEKADYLLVSQARIVAMTATHAAMKRREIAGLGFRYENVVVEEAAQVTEAEGFVPFVMQDGKNGGDGLQRVVLVGDHLQNSPVVQNAALRGYGNLEQSLFQRLMRLGVPHVVLDAQGRSRPSIAELVKWRYPRLTNLPFTSTAPEFVRANAGFRFEYQFVEVGEYKGQGETEPTPHFVQNLGEAEYAVALFQYMRLLGYPAEKISILCTYAGQRALIRDVLTHRCKGNRLFGMPGWVGTVDKYQGEQNDYVILSLVRTKGPGYLRDVRRLTVALSRARLGLYVLGRREVFESSLELREAFGVLFERGQKLGLVTGEMWPAERGVGDEVEGTEMEGVEHLGQYVYEMTQAKVKALKEGGGVLPPPAIAGRVEDEDEGEEDEEEAVGGELEELEDEDVDAMA</sequence>
<dbReference type="InterPro" id="IPR041679">
    <property type="entry name" value="DNA2/NAM7-like_C"/>
</dbReference>
<feature type="region of interest" description="Disordered" evidence="3">
    <location>
        <begin position="759"/>
        <end position="809"/>
    </location>
</feature>
<comment type="subcellular location">
    <subcellularLocation>
        <location evidence="2">Nucleus</location>
    </subcellularLocation>
</comment>
<feature type="region of interest" description="Disordered" evidence="3">
    <location>
        <begin position="604"/>
        <end position="626"/>
    </location>
</feature>
<evidence type="ECO:0000259" key="8">
    <source>
        <dbReference type="Pfam" id="PF21144"/>
    </source>
</evidence>
<comment type="function">
    <text evidence="2">Involved in mRNA splicing where it associates with cdc5 and the other cwf proteins as part of the spliceosome.</text>
</comment>
<comment type="caution">
    <text evidence="9">The sequence shown here is derived from an EMBL/GenBank/DDBJ whole genome shotgun (WGS) entry which is preliminary data.</text>
</comment>
<gene>
    <name evidence="9" type="ORF">LTR97_006816</name>
</gene>
<feature type="domain" description="RNA helicase aquarius insertion" evidence="8">
    <location>
        <begin position="713"/>
        <end position="809"/>
    </location>
</feature>
<dbReference type="EMBL" id="JAVRQU010000010">
    <property type="protein sequence ID" value="KAK5697857.1"/>
    <property type="molecule type" value="Genomic_DNA"/>
</dbReference>
<keyword evidence="2" id="KW-0539">Nucleus</keyword>
<feature type="compositionally biased region" description="Acidic residues" evidence="3">
    <location>
        <begin position="1404"/>
        <end position="1433"/>
    </location>
</feature>
<dbReference type="PANTHER" id="PTHR10887">
    <property type="entry name" value="DNA2/NAM7 HELICASE FAMILY"/>
    <property type="match status" value="1"/>
</dbReference>
<keyword evidence="2" id="KW-0507">mRNA processing</keyword>
<keyword evidence="1" id="KW-0547">Nucleotide-binding</keyword>
<reference evidence="9" key="1">
    <citation type="submission" date="2023-08" db="EMBL/GenBank/DDBJ databases">
        <title>Black Yeasts Isolated from many extreme environments.</title>
        <authorList>
            <person name="Coleine C."/>
            <person name="Stajich J.E."/>
            <person name="Selbmann L."/>
        </authorList>
    </citation>
    <scope>NUCLEOTIDE SEQUENCE</scope>
    <source>
        <strain evidence="9">CCFEE 5810</strain>
    </source>
</reference>
<dbReference type="GO" id="GO:0005684">
    <property type="term" value="C:U2-type spliceosomal complex"/>
    <property type="evidence" value="ECO:0007669"/>
    <property type="project" value="UniProtKB-UniRule"/>
</dbReference>
<feature type="domain" description="RNA helicase aquarius beta-barrel" evidence="7">
    <location>
        <begin position="488"/>
        <end position="663"/>
    </location>
</feature>
<dbReference type="FunFam" id="3.40.50.300:FF:002863">
    <property type="entry name" value="Pre-mRNA-splicing factor cwf11"/>
    <property type="match status" value="1"/>
</dbReference>
<name>A0AAN7W173_9PEZI</name>
<keyword evidence="1" id="KW-0067">ATP-binding</keyword>
<evidence type="ECO:0000259" key="5">
    <source>
        <dbReference type="Pfam" id="PF13087"/>
    </source>
</evidence>